<reference evidence="1" key="1">
    <citation type="submission" date="2020-11" db="EMBL/GenBank/DDBJ databases">
        <authorList>
            <consortium name="DOE Joint Genome Institute"/>
            <person name="Ahrendt S."/>
            <person name="Riley R."/>
            <person name="Andreopoulos W."/>
            <person name="LaButti K."/>
            <person name="Pangilinan J."/>
            <person name="Ruiz-duenas F.J."/>
            <person name="Barrasa J.M."/>
            <person name="Sanchez-Garcia M."/>
            <person name="Camarero S."/>
            <person name="Miyauchi S."/>
            <person name="Serrano A."/>
            <person name="Linde D."/>
            <person name="Babiker R."/>
            <person name="Drula E."/>
            <person name="Ayuso-Fernandez I."/>
            <person name="Pacheco R."/>
            <person name="Padilla G."/>
            <person name="Ferreira P."/>
            <person name="Barriuso J."/>
            <person name="Kellner H."/>
            <person name="Castanera R."/>
            <person name="Alfaro M."/>
            <person name="Ramirez L."/>
            <person name="Pisabarro A.G."/>
            <person name="Kuo A."/>
            <person name="Tritt A."/>
            <person name="Lipzen A."/>
            <person name="He G."/>
            <person name="Yan M."/>
            <person name="Ng V."/>
            <person name="Cullen D."/>
            <person name="Martin F."/>
            <person name="Rosso M.-N."/>
            <person name="Henrissat B."/>
            <person name="Hibbett D."/>
            <person name="Martinez A.T."/>
            <person name="Grigoriev I.V."/>
        </authorList>
    </citation>
    <scope>NUCLEOTIDE SEQUENCE</scope>
    <source>
        <strain evidence="1">AH 44721</strain>
    </source>
</reference>
<evidence type="ECO:0000313" key="1">
    <source>
        <dbReference type="EMBL" id="KAF8894231.1"/>
    </source>
</evidence>
<gene>
    <name evidence="1" type="ORF">CPB84DRAFT_1305892</name>
</gene>
<keyword evidence="2" id="KW-1185">Reference proteome</keyword>
<accession>A0A9P5NKT3</accession>
<proteinExistence type="predicted"/>
<organism evidence="1 2">
    <name type="scientific">Gymnopilus junonius</name>
    <name type="common">Spectacular rustgill mushroom</name>
    <name type="synonym">Gymnopilus spectabilis subsp. junonius</name>
    <dbReference type="NCBI Taxonomy" id="109634"/>
    <lineage>
        <taxon>Eukaryota</taxon>
        <taxon>Fungi</taxon>
        <taxon>Dikarya</taxon>
        <taxon>Basidiomycota</taxon>
        <taxon>Agaricomycotina</taxon>
        <taxon>Agaricomycetes</taxon>
        <taxon>Agaricomycetidae</taxon>
        <taxon>Agaricales</taxon>
        <taxon>Agaricineae</taxon>
        <taxon>Hymenogastraceae</taxon>
        <taxon>Gymnopilus</taxon>
    </lineage>
</organism>
<dbReference type="Proteomes" id="UP000724874">
    <property type="component" value="Unassembled WGS sequence"/>
</dbReference>
<name>A0A9P5NKT3_GYMJU</name>
<protein>
    <recommendedName>
        <fullName evidence="3">F-box domain-containing protein</fullName>
    </recommendedName>
</protein>
<dbReference type="EMBL" id="JADNYJ010000065">
    <property type="protein sequence ID" value="KAF8894231.1"/>
    <property type="molecule type" value="Genomic_DNA"/>
</dbReference>
<sequence length="217" mass="25025">MASALSLQLTANHLDNKFPPIAKLAQNVLWHIFSMNTHHNLEECVSPLYDLSPFYRPSSLTITRLTSQVCKRWRELLLSSTSIWASSFDLDCLDQRTDEWREEVLKRTGKASLSILGALQYGRPSTEFFLSILNKHWARVRNLCLVVHMGVFDDIRWSYLKNPAPNLEIFHVNLDINNHEHPAPPVFLDILNFSPSWSPIFLSDLIFPRWGPSKIKA</sequence>
<comment type="caution">
    <text evidence="1">The sequence shown here is derived from an EMBL/GenBank/DDBJ whole genome shotgun (WGS) entry which is preliminary data.</text>
</comment>
<evidence type="ECO:0008006" key="3">
    <source>
        <dbReference type="Google" id="ProtNLM"/>
    </source>
</evidence>
<dbReference type="AlphaFoldDB" id="A0A9P5NKT3"/>
<evidence type="ECO:0000313" key="2">
    <source>
        <dbReference type="Proteomes" id="UP000724874"/>
    </source>
</evidence>
<dbReference type="OrthoDB" id="3066903at2759"/>